<evidence type="ECO:0000313" key="3">
    <source>
        <dbReference type="Proteomes" id="UP001168098"/>
    </source>
</evidence>
<sequence>MVCIYRWKRVIFNYSRFPIWLLLFFLELGFHFVFLKVKNIMNVKPCTVFHSIQLSSTFHMVSERATMVDHSTKMTNQSFPSLGQSLTIKLNRNNFLIWRNQMLIVVIASEFNDILDGTRPCPPHFLPDPNSTSTTTFKSPVVNPEYITWQCQN</sequence>
<dbReference type="Proteomes" id="UP001168098">
    <property type="component" value="Unassembled WGS sequence"/>
</dbReference>
<organism evidence="2 3">
    <name type="scientific">Vitis rotundifolia</name>
    <name type="common">Muscadine grape</name>
    <dbReference type="NCBI Taxonomy" id="103349"/>
    <lineage>
        <taxon>Eukaryota</taxon>
        <taxon>Viridiplantae</taxon>
        <taxon>Streptophyta</taxon>
        <taxon>Embryophyta</taxon>
        <taxon>Tracheophyta</taxon>
        <taxon>Spermatophyta</taxon>
        <taxon>Magnoliopsida</taxon>
        <taxon>eudicotyledons</taxon>
        <taxon>Gunneridae</taxon>
        <taxon>Pentapetalae</taxon>
        <taxon>rosids</taxon>
        <taxon>Vitales</taxon>
        <taxon>Vitaceae</taxon>
        <taxon>Viteae</taxon>
        <taxon>Vitis</taxon>
    </lineage>
</organism>
<gene>
    <name evidence="2" type="ORF">PVL29_026362</name>
</gene>
<accession>A0AA38YM83</accession>
<reference evidence="2 3" key="1">
    <citation type="journal article" date="2023" name="BMC Biotechnol.">
        <title>Vitis rotundifolia cv Carlos genome sequencing.</title>
        <authorList>
            <person name="Huff M."/>
            <person name="Hulse-Kemp A."/>
            <person name="Scheffler B."/>
            <person name="Youngblood R."/>
            <person name="Simpson S."/>
            <person name="Babiker E."/>
            <person name="Staton M."/>
        </authorList>
    </citation>
    <scope>NUCLEOTIDE SEQUENCE [LARGE SCALE GENOMIC DNA]</scope>
    <source>
        <tissue evidence="2">Leaf</tissue>
    </source>
</reference>
<comment type="caution">
    <text evidence="2">The sequence shown here is derived from an EMBL/GenBank/DDBJ whole genome shotgun (WGS) entry which is preliminary data.</text>
</comment>
<evidence type="ECO:0000256" key="1">
    <source>
        <dbReference type="SAM" id="Phobius"/>
    </source>
</evidence>
<dbReference type="AlphaFoldDB" id="A0AA38YM83"/>
<dbReference type="EMBL" id="JARBHA010000019">
    <property type="protein sequence ID" value="KAJ9673051.1"/>
    <property type="molecule type" value="Genomic_DNA"/>
</dbReference>
<keyword evidence="1" id="KW-0812">Transmembrane</keyword>
<protein>
    <submittedName>
        <fullName evidence="2">Uncharacterized protein</fullName>
    </submittedName>
</protein>
<feature type="transmembrane region" description="Helical" evidence="1">
    <location>
        <begin position="17"/>
        <end position="35"/>
    </location>
</feature>
<keyword evidence="1" id="KW-1133">Transmembrane helix</keyword>
<name>A0AA38YM83_VITRO</name>
<evidence type="ECO:0000313" key="2">
    <source>
        <dbReference type="EMBL" id="KAJ9673051.1"/>
    </source>
</evidence>
<proteinExistence type="predicted"/>
<keyword evidence="1" id="KW-0472">Membrane</keyword>
<keyword evidence="3" id="KW-1185">Reference proteome</keyword>